<dbReference type="Proteomes" id="UP000318709">
    <property type="component" value="Chromosome"/>
</dbReference>
<dbReference type="EMBL" id="CP038231">
    <property type="protein sequence ID" value="QDH13655.1"/>
    <property type="molecule type" value="Genomic_DNA"/>
</dbReference>
<reference evidence="2 3" key="1">
    <citation type="submission" date="2019-03" db="EMBL/GenBank/DDBJ databases">
        <title>The complete genome sequence of Swingsia_sp. F3b2 LMG30590(T).</title>
        <authorList>
            <person name="Chua K.-O."/>
            <person name="Chan K.-G."/>
            <person name="See-Too W.-S."/>
        </authorList>
    </citation>
    <scope>NUCLEOTIDE SEQUENCE [LARGE SCALE GENOMIC DNA]</scope>
    <source>
        <strain evidence="2 3">F3b2</strain>
    </source>
</reference>
<dbReference type="AlphaFoldDB" id="A0A4Y6UC11"/>
<evidence type="ECO:0000313" key="2">
    <source>
        <dbReference type="EMBL" id="QDH13655.1"/>
    </source>
</evidence>
<dbReference type="KEGG" id="swf:E3E12_05015"/>
<evidence type="ECO:0000313" key="3">
    <source>
        <dbReference type="Proteomes" id="UP000318709"/>
    </source>
</evidence>
<dbReference type="RefSeq" id="WP_141443363.1">
    <property type="nucleotide sequence ID" value="NZ_CP038231.1"/>
</dbReference>
<evidence type="ECO:0000256" key="1">
    <source>
        <dbReference type="SAM" id="MobiDB-lite"/>
    </source>
</evidence>
<gene>
    <name evidence="2" type="ORF">E3E12_05015</name>
</gene>
<proteinExistence type="predicted"/>
<organism evidence="2 3">
    <name type="scientific">Formicincola oecophyllae</name>
    <dbReference type="NCBI Taxonomy" id="2558361"/>
    <lineage>
        <taxon>Bacteria</taxon>
        <taxon>Pseudomonadati</taxon>
        <taxon>Pseudomonadota</taxon>
        <taxon>Alphaproteobacteria</taxon>
        <taxon>Acetobacterales</taxon>
        <taxon>Acetobacteraceae</taxon>
        <taxon>Formicincola</taxon>
    </lineage>
</organism>
<keyword evidence="3" id="KW-1185">Reference proteome</keyword>
<name>A0A4Y6UC11_9PROT</name>
<protein>
    <submittedName>
        <fullName evidence="2">Uncharacterized protein</fullName>
    </submittedName>
</protein>
<accession>A0A4Y6UC11</accession>
<sequence>MIPLITFAALTTGLAGCAEDSTYCKGTVHDAAFFVAGVMWPAWPVSPQALCPVPNTAHECHMLDRATACATPQPDMSKALNSTLTLNQASLKADNGAPPTGTITPAASWVTESRPGQCVLRAPTLPGGVAPLVLVQNAQGVAAGVMAPALANGNDSTPVMTLVVQDRSSPMFYLMNNVISGALNTPYTFSGRTLDDRGGQHFVSKVMRLLSLSGGQGMLSERFDNKEVWQYSLAGAPQAASAFSQCSVALQAQADAHQLAQANQAAQTGKAQSAALASTAGQQAPSPTP</sequence>
<feature type="region of interest" description="Disordered" evidence="1">
    <location>
        <begin position="270"/>
        <end position="289"/>
    </location>
</feature>